<name>A0A0A8YXY5_ARUDO</name>
<keyword evidence="1" id="KW-0732">Signal</keyword>
<sequence>MVSVSLIYIVLFSLLVVSSVDVIPGDSPVRLLHRSTIWSQHAMLEASDSVSLNNVTASAVMKCLCFSMCYSWH</sequence>
<feature type="chain" id="PRO_5002042251" description="Secreted protein" evidence="1">
    <location>
        <begin position="20"/>
        <end position="73"/>
    </location>
</feature>
<organism evidence="2">
    <name type="scientific">Arundo donax</name>
    <name type="common">Giant reed</name>
    <name type="synonym">Donax arundinaceus</name>
    <dbReference type="NCBI Taxonomy" id="35708"/>
    <lineage>
        <taxon>Eukaryota</taxon>
        <taxon>Viridiplantae</taxon>
        <taxon>Streptophyta</taxon>
        <taxon>Embryophyta</taxon>
        <taxon>Tracheophyta</taxon>
        <taxon>Spermatophyta</taxon>
        <taxon>Magnoliopsida</taxon>
        <taxon>Liliopsida</taxon>
        <taxon>Poales</taxon>
        <taxon>Poaceae</taxon>
        <taxon>PACMAD clade</taxon>
        <taxon>Arundinoideae</taxon>
        <taxon>Arundineae</taxon>
        <taxon>Arundo</taxon>
    </lineage>
</organism>
<evidence type="ECO:0008006" key="3">
    <source>
        <dbReference type="Google" id="ProtNLM"/>
    </source>
</evidence>
<evidence type="ECO:0000256" key="1">
    <source>
        <dbReference type="SAM" id="SignalP"/>
    </source>
</evidence>
<dbReference type="EMBL" id="GBRH01270428">
    <property type="protein sequence ID" value="JAD27467.1"/>
    <property type="molecule type" value="Transcribed_RNA"/>
</dbReference>
<reference evidence="2" key="1">
    <citation type="submission" date="2014-09" db="EMBL/GenBank/DDBJ databases">
        <authorList>
            <person name="Magalhaes I.L.F."/>
            <person name="Oliveira U."/>
            <person name="Santos F.R."/>
            <person name="Vidigal T.H.D.A."/>
            <person name="Brescovit A.D."/>
            <person name="Santos A.J."/>
        </authorList>
    </citation>
    <scope>NUCLEOTIDE SEQUENCE</scope>
    <source>
        <tissue evidence="2">Shoot tissue taken approximately 20 cm above the soil surface</tissue>
    </source>
</reference>
<reference evidence="2" key="2">
    <citation type="journal article" date="2015" name="Data Brief">
        <title>Shoot transcriptome of the giant reed, Arundo donax.</title>
        <authorList>
            <person name="Barrero R.A."/>
            <person name="Guerrero F.D."/>
            <person name="Moolhuijzen P."/>
            <person name="Goolsby J.A."/>
            <person name="Tidwell J."/>
            <person name="Bellgard S.E."/>
            <person name="Bellgard M.I."/>
        </authorList>
    </citation>
    <scope>NUCLEOTIDE SEQUENCE</scope>
    <source>
        <tissue evidence="2">Shoot tissue taken approximately 20 cm above the soil surface</tissue>
    </source>
</reference>
<protein>
    <recommendedName>
        <fullName evidence="3">Secreted protein</fullName>
    </recommendedName>
</protein>
<feature type="signal peptide" evidence="1">
    <location>
        <begin position="1"/>
        <end position="19"/>
    </location>
</feature>
<proteinExistence type="predicted"/>
<accession>A0A0A8YXY5</accession>
<evidence type="ECO:0000313" key="2">
    <source>
        <dbReference type="EMBL" id="JAD27467.1"/>
    </source>
</evidence>
<dbReference type="AlphaFoldDB" id="A0A0A8YXY5"/>